<feature type="region of interest" description="Disordered" evidence="1">
    <location>
        <begin position="106"/>
        <end position="140"/>
    </location>
</feature>
<dbReference type="RefSeq" id="XP_067802689.1">
    <property type="nucleotide sequence ID" value="XM_067947467.1"/>
</dbReference>
<evidence type="ECO:0000313" key="2">
    <source>
        <dbReference type="EMBL" id="KAK2195846.1"/>
    </source>
</evidence>
<feature type="compositionally biased region" description="Polar residues" evidence="1">
    <location>
        <begin position="165"/>
        <end position="192"/>
    </location>
</feature>
<accession>A0AAD9PJQ3</accession>
<dbReference type="EMBL" id="JALLKP010000003">
    <property type="protein sequence ID" value="KAK2195846.1"/>
    <property type="molecule type" value="Genomic_DNA"/>
</dbReference>
<reference evidence="2" key="1">
    <citation type="journal article" date="2023" name="Nat. Microbiol.">
        <title>Babesia duncani multi-omics identifies virulence factors and drug targets.</title>
        <authorList>
            <person name="Singh P."/>
            <person name="Lonardi S."/>
            <person name="Liang Q."/>
            <person name="Vydyam P."/>
            <person name="Khabirova E."/>
            <person name="Fang T."/>
            <person name="Gihaz S."/>
            <person name="Thekkiniath J."/>
            <person name="Munshi M."/>
            <person name="Abel S."/>
            <person name="Ciampossin L."/>
            <person name="Batugedara G."/>
            <person name="Gupta M."/>
            <person name="Lu X.M."/>
            <person name="Lenz T."/>
            <person name="Chakravarty S."/>
            <person name="Cornillot E."/>
            <person name="Hu Y."/>
            <person name="Ma W."/>
            <person name="Gonzalez L.M."/>
            <person name="Sanchez S."/>
            <person name="Estrada K."/>
            <person name="Sanchez-Flores A."/>
            <person name="Montero E."/>
            <person name="Harb O.S."/>
            <person name="Le Roch K.G."/>
            <person name="Mamoun C.B."/>
        </authorList>
    </citation>
    <scope>NUCLEOTIDE SEQUENCE</scope>
    <source>
        <strain evidence="2">WA1</strain>
    </source>
</reference>
<feature type="region of interest" description="Disordered" evidence="1">
    <location>
        <begin position="315"/>
        <end position="336"/>
    </location>
</feature>
<sequence length="545" mass="61460">MEVQTVATATPKMAIDRKRMESNLNRSIEAHKQRLQRARYASKKNPNTTKGVISMKPCDHTASHPRCKTDTIFKHESHTPIDRSKLASVPTTPSSFMKDHSFAKHTECSRSKLSPSMVGPDAKTRTGTRQQTTPVTRMKAKEIPNSEKKLPMIKLTKRRVHEENYNNASQNSNDFTETSNVSTTNEAPNDNTAHQGARLVNLSPMANVENENTNSLRIRKASGEEYVLDEEKFMEKMIMMMDTVFSKRLATLEALHLKTSVDAQDVVKVQADNVLEQETNVAQTNDVPYVPELNTASIITECLIKSCRYNSTVRSDPSESARFQKQQEPQDKKENCDIDRYEKVVDALLDYISSSRSKDNEEMKKVETPKDKAPEILKTTTTIPTSNTNPFPMPPSFNIKSVPIANITPMKQPPKGGFFSNLLNCSCEGTPARKRTACLTKQATAPLKQPFQYNKQPIVMAPQRQIVQRVFTPRRQMKNSTLSTCMTQKSVMGPFGTANIMQRPFYPQPRMMTSSITQNYVSVGLPQRVYTSSMPMPYNVNTPTF</sequence>
<dbReference type="AlphaFoldDB" id="A0AAD9PJQ3"/>
<keyword evidence="3" id="KW-1185">Reference proteome</keyword>
<organism evidence="2 3">
    <name type="scientific">Babesia duncani</name>
    <dbReference type="NCBI Taxonomy" id="323732"/>
    <lineage>
        <taxon>Eukaryota</taxon>
        <taxon>Sar</taxon>
        <taxon>Alveolata</taxon>
        <taxon>Apicomplexa</taxon>
        <taxon>Aconoidasida</taxon>
        <taxon>Piroplasmida</taxon>
        <taxon>Babesiidae</taxon>
        <taxon>Babesia</taxon>
    </lineage>
</organism>
<gene>
    <name evidence="2" type="ORF">BdWA1_002444</name>
</gene>
<feature type="compositionally biased region" description="Polar residues" evidence="1">
    <location>
        <begin position="125"/>
        <end position="135"/>
    </location>
</feature>
<protein>
    <submittedName>
        <fullName evidence="2">Uncharacterized protein</fullName>
    </submittedName>
</protein>
<name>A0AAD9PJQ3_9APIC</name>
<dbReference type="GeneID" id="94336742"/>
<comment type="caution">
    <text evidence="2">The sequence shown here is derived from an EMBL/GenBank/DDBJ whole genome shotgun (WGS) entry which is preliminary data.</text>
</comment>
<evidence type="ECO:0000256" key="1">
    <source>
        <dbReference type="SAM" id="MobiDB-lite"/>
    </source>
</evidence>
<dbReference type="KEGG" id="bdw:94336742"/>
<evidence type="ECO:0000313" key="3">
    <source>
        <dbReference type="Proteomes" id="UP001214638"/>
    </source>
</evidence>
<dbReference type="Proteomes" id="UP001214638">
    <property type="component" value="Unassembled WGS sequence"/>
</dbReference>
<feature type="region of interest" description="Disordered" evidence="1">
    <location>
        <begin position="163"/>
        <end position="192"/>
    </location>
</feature>
<proteinExistence type="predicted"/>